<dbReference type="AlphaFoldDB" id="A0ABD2X2S5"/>
<dbReference type="EMBL" id="JBJJXI010000055">
    <property type="protein sequence ID" value="KAL3399490.1"/>
    <property type="molecule type" value="Genomic_DNA"/>
</dbReference>
<organism evidence="1 2">
    <name type="scientific">Trichogramma kaykai</name>
    <dbReference type="NCBI Taxonomy" id="54128"/>
    <lineage>
        <taxon>Eukaryota</taxon>
        <taxon>Metazoa</taxon>
        <taxon>Ecdysozoa</taxon>
        <taxon>Arthropoda</taxon>
        <taxon>Hexapoda</taxon>
        <taxon>Insecta</taxon>
        <taxon>Pterygota</taxon>
        <taxon>Neoptera</taxon>
        <taxon>Endopterygota</taxon>
        <taxon>Hymenoptera</taxon>
        <taxon>Apocrita</taxon>
        <taxon>Proctotrupomorpha</taxon>
        <taxon>Chalcidoidea</taxon>
        <taxon>Trichogrammatidae</taxon>
        <taxon>Trichogramma</taxon>
    </lineage>
</organism>
<sequence length="224" mass="24923">MASNGGAQSTKFASERDAALLDKNNEFALGPSGARGARFAVIYYIARHDRLASGTFRAACHGMFVDLEAKGYKVFWRAFTRVFYFPPPPAPVYALARTKSENYYLSNYSASGATAYITSGRRDSVYGAAAASKAYVDALTKIGRQAQLGTWGGSQDVALYKNEFDIRSRVVIRTLRVFKTNDSSALSVVLLIGPTWAFQVYFRVRSSSESLTTRRRRIRNIEKY</sequence>
<dbReference type="Proteomes" id="UP001627154">
    <property type="component" value="Unassembled WGS sequence"/>
</dbReference>
<evidence type="ECO:0000313" key="2">
    <source>
        <dbReference type="Proteomes" id="UP001627154"/>
    </source>
</evidence>
<comment type="caution">
    <text evidence="1">The sequence shown here is derived from an EMBL/GenBank/DDBJ whole genome shotgun (WGS) entry which is preliminary data.</text>
</comment>
<accession>A0ABD2X2S5</accession>
<proteinExistence type="predicted"/>
<evidence type="ECO:0000313" key="1">
    <source>
        <dbReference type="EMBL" id="KAL3399490.1"/>
    </source>
</evidence>
<protein>
    <submittedName>
        <fullName evidence="1">Uncharacterized protein</fullName>
    </submittedName>
</protein>
<keyword evidence="2" id="KW-1185">Reference proteome</keyword>
<reference evidence="1 2" key="1">
    <citation type="journal article" date="2024" name="bioRxiv">
        <title>A reference genome for Trichogramma kaykai: A tiny desert-dwelling parasitoid wasp with competing sex-ratio distorters.</title>
        <authorList>
            <person name="Culotta J."/>
            <person name="Lindsey A.R."/>
        </authorList>
    </citation>
    <scope>NUCLEOTIDE SEQUENCE [LARGE SCALE GENOMIC DNA]</scope>
    <source>
        <strain evidence="1 2">KSX58</strain>
    </source>
</reference>
<name>A0ABD2X2S5_9HYME</name>
<gene>
    <name evidence="1" type="ORF">TKK_006769</name>
</gene>